<keyword evidence="2 4" id="KW-0863">Zinc-finger</keyword>
<keyword evidence="3" id="KW-0862">Zinc</keyword>
<organism evidence="6 7">
    <name type="scientific">Rehmannia glutinosa</name>
    <name type="common">Chinese foxglove</name>
    <dbReference type="NCBI Taxonomy" id="99300"/>
    <lineage>
        <taxon>Eukaryota</taxon>
        <taxon>Viridiplantae</taxon>
        <taxon>Streptophyta</taxon>
        <taxon>Embryophyta</taxon>
        <taxon>Tracheophyta</taxon>
        <taxon>Spermatophyta</taxon>
        <taxon>Magnoliopsida</taxon>
        <taxon>eudicotyledons</taxon>
        <taxon>Gunneridae</taxon>
        <taxon>Pentapetalae</taxon>
        <taxon>asterids</taxon>
        <taxon>lamiids</taxon>
        <taxon>Lamiales</taxon>
        <taxon>Orobanchaceae</taxon>
        <taxon>Rehmannieae</taxon>
        <taxon>Rehmannia</taxon>
    </lineage>
</organism>
<reference evidence="6 7" key="1">
    <citation type="journal article" date="2021" name="Comput. Struct. Biotechnol. J.">
        <title>De novo genome assembly of the potent medicinal plant Rehmannia glutinosa using nanopore technology.</title>
        <authorList>
            <person name="Ma L."/>
            <person name="Dong C."/>
            <person name="Song C."/>
            <person name="Wang X."/>
            <person name="Zheng X."/>
            <person name="Niu Y."/>
            <person name="Chen S."/>
            <person name="Feng W."/>
        </authorList>
    </citation>
    <scope>NUCLEOTIDE SEQUENCE [LARGE SCALE GENOMIC DNA]</scope>
    <source>
        <strain evidence="6">DH-2019</strain>
    </source>
</reference>
<evidence type="ECO:0000256" key="2">
    <source>
        <dbReference type="ARBA" id="ARBA00022771"/>
    </source>
</evidence>
<dbReference type="Proteomes" id="UP001318860">
    <property type="component" value="Unassembled WGS sequence"/>
</dbReference>
<comment type="caution">
    <text evidence="6">The sequence shown here is derived from an EMBL/GenBank/DDBJ whole genome shotgun (WGS) entry which is preliminary data.</text>
</comment>
<keyword evidence="1" id="KW-0479">Metal-binding</keyword>
<dbReference type="SMART" id="SM00575">
    <property type="entry name" value="ZnF_PMZ"/>
    <property type="match status" value="1"/>
</dbReference>
<evidence type="ECO:0000256" key="1">
    <source>
        <dbReference type="ARBA" id="ARBA00022723"/>
    </source>
</evidence>
<dbReference type="EMBL" id="JABTTQ020000004">
    <property type="protein sequence ID" value="KAK6158976.1"/>
    <property type="molecule type" value="Genomic_DNA"/>
</dbReference>
<evidence type="ECO:0000313" key="7">
    <source>
        <dbReference type="Proteomes" id="UP001318860"/>
    </source>
</evidence>
<evidence type="ECO:0000313" key="6">
    <source>
        <dbReference type="EMBL" id="KAK6158976.1"/>
    </source>
</evidence>
<keyword evidence="7" id="KW-1185">Reference proteome</keyword>
<dbReference type="InterPro" id="IPR007527">
    <property type="entry name" value="Znf_SWIM"/>
</dbReference>
<feature type="domain" description="SWIM-type" evidence="5">
    <location>
        <begin position="62"/>
        <end position="103"/>
    </location>
</feature>
<name>A0ABR0XIK4_REHGL</name>
<accession>A0ABR0XIK4</accession>
<dbReference type="Pfam" id="PF04434">
    <property type="entry name" value="SWIM"/>
    <property type="match status" value="1"/>
</dbReference>
<proteinExistence type="predicted"/>
<gene>
    <name evidence="6" type="ORF">DH2020_006290</name>
</gene>
<evidence type="ECO:0000259" key="5">
    <source>
        <dbReference type="PROSITE" id="PS50966"/>
    </source>
</evidence>
<dbReference type="PROSITE" id="PS50966">
    <property type="entry name" value="ZF_SWIM"/>
    <property type="match status" value="1"/>
</dbReference>
<sequence length="171" mass="19636">MLGIPFGGPFGCNLNDVDEVVCERRNVDVKMKYPLTLGEKIVRERDEKSRRMDVQTSYYYTYYVLDGDRNTEIDLNARKCTCNVFQLDQLPCTHALAAARKVGMPRYELDSQFYTTEALIAAYAETIFLVGHVDFWNTPEEVSQLNVLPPIMRPPSGRPRKQGYCPRVSKK</sequence>
<evidence type="ECO:0000256" key="4">
    <source>
        <dbReference type="PROSITE-ProRule" id="PRU00325"/>
    </source>
</evidence>
<protein>
    <recommendedName>
        <fullName evidence="5">SWIM-type domain-containing protein</fullName>
    </recommendedName>
</protein>
<dbReference type="InterPro" id="IPR006564">
    <property type="entry name" value="Znf_PMZ"/>
</dbReference>
<evidence type="ECO:0000256" key="3">
    <source>
        <dbReference type="ARBA" id="ARBA00022833"/>
    </source>
</evidence>